<comment type="similarity">
    <text evidence="2">Belongs to the PTPS family. QueD subfamily.</text>
</comment>
<protein>
    <recommendedName>
        <fullName evidence="4">6-carboxy-5,6,7,8-tetrahydropterin synthase</fullName>
        <ecNumber evidence="3">4.1.2.50</ecNumber>
    </recommendedName>
    <alternativeName>
        <fullName evidence="5">Queuosine biosynthesis protein QueD</fullName>
    </alternativeName>
</protein>
<dbReference type="AlphaFoldDB" id="A0A5S4F289"/>
<gene>
    <name evidence="7" type="ORF">ETD86_40940</name>
</gene>
<dbReference type="Proteomes" id="UP000309128">
    <property type="component" value="Unassembled WGS sequence"/>
</dbReference>
<sequence length="168" mass="18101">MPVRGERTTRVFTTVFTRQFCASHQVPYLPGELAQLHGHTWRVSLTVAGPSLDAHGLLVDEAAFAASMGGFISTRLDHSTMVGAGDPFTPILDAHGKKLFVFGSDYDGAAWPTSQALALMLAHHGHGWLAAASDRKDVLLASVTVHTTEDVTATWHNPTLLPALTFTR</sequence>
<dbReference type="OrthoDB" id="9804698at2"/>
<dbReference type="UniPathway" id="UPA00391"/>
<keyword evidence="8" id="KW-1185">Reference proteome</keyword>
<evidence type="ECO:0000256" key="6">
    <source>
        <dbReference type="ARBA" id="ARBA00048807"/>
    </source>
</evidence>
<dbReference type="GO" id="GO:0070497">
    <property type="term" value="F:6-carboxytetrahydropterin synthase activity"/>
    <property type="evidence" value="ECO:0007669"/>
    <property type="project" value="UniProtKB-EC"/>
</dbReference>
<dbReference type="Gene3D" id="3.30.479.10">
    <property type="entry name" value="6-pyruvoyl tetrahydropterin synthase/QueD"/>
    <property type="match status" value="1"/>
</dbReference>
<name>A0A5S4F289_9ACTN</name>
<evidence type="ECO:0000313" key="7">
    <source>
        <dbReference type="EMBL" id="TMR10094.1"/>
    </source>
</evidence>
<proteinExistence type="inferred from homology"/>
<dbReference type="RefSeq" id="WP_138672008.1">
    <property type="nucleotide sequence ID" value="NZ_VCKY01000204.1"/>
</dbReference>
<comment type="caution">
    <text evidence="7">The sequence shown here is derived from an EMBL/GenBank/DDBJ whole genome shotgun (WGS) entry which is preliminary data.</text>
</comment>
<dbReference type="Pfam" id="PF01242">
    <property type="entry name" value="PTPS"/>
    <property type="match status" value="1"/>
</dbReference>
<dbReference type="EC" id="4.1.2.50" evidence="3"/>
<dbReference type="EMBL" id="VCKY01000204">
    <property type="protein sequence ID" value="TMR10094.1"/>
    <property type="molecule type" value="Genomic_DNA"/>
</dbReference>
<evidence type="ECO:0000313" key="8">
    <source>
        <dbReference type="Proteomes" id="UP000309128"/>
    </source>
</evidence>
<evidence type="ECO:0000256" key="4">
    <source>
        <dbReference type="ARBA" id="ARBA00018141"/>
    </source>
</evidence>
<evidence type="ECO:0000256" key="2">
    <source>
        <dbReference type="ARBA" id="ARBA00008900"/>
    </source>
</evidence>
<evidence type="ECO:0000256" key="5">
    <source>
        <dbReference type="ARBA" id="ARBA00031449"/>
    </source>
</evidence>
<organism evidence="7 8">
    <name type="scientific">Nonomuraea turkmeniaca</name>
    <dbReference type="NCBI Taxonomy" id="103838"/>
    <lineage>
        <taxon>Bacteria</taxon>
        <taxon>Bacillati</taxon>
        <taxon>Actinomycetota</taxon>
        <taxon>Actinomycetes</taxon>
        <taxon>Streptosporangiales</taxon>
        <taxon>Streptosporangiaceae</taxon>
        <taxon>Nonomuraea</taxon>
    </lineage>
</organism>
<accession>A0A5S4F289</accession>
<evidence type="ECO:0000256" key="1">
    <source>
        <dbReference type="ARBA" id="ARBA00005061"/>
    </source>
</evidence>
<reference evidence="7 8" key="1">
    <citation type="submission" date="2019-05" db="EMBL/GenBank/DDBJ databases">
        <title>Draft genome sequence of Nonomuraea turkmeniaca DSM 43926.</title>
        <authorList>
            <person name="Saricaoglu S."/>
            <person name="Isik K."/>
        </authorList>
    </citation>
    <scope>NUCLEOTIDE SEQUENCE [LARGE SCALE GENOMIC DNA]</scope>
    <source>
        <strain evidence="7 8">DSM 43926</strain>
    </source>
</reference>
<dbReference type="InterPro" id="IPR038418">
    <property type="entry name" value="6-PTP_synth/QueD_sf"/>
</dbReference>
<evidence type="ECO:0000256" key="3">
    <source>
        <dbReference type="ARBA" id="ARBA00012982"/>
    </source>
</evidence>
<dbReference type="InterPro" id="IPR007115">
    <property type="entry name" value="6-PTP_synth/QueD"/>
</dbReference>
<comment type="catalytic activity">
    <reaction evidence="6">
        <text>7,8-dihydroneopterin 3'-triphosphate + H2O = 6-carboxy-5,6,7,8-tetrahydropterin + triphosphate + acetaldehyde + 2 H(+)</text>
        <dbReference type="Rhea" id="RHEA:27966"/>
        <dbReference type="ChEBI" id="CHEBI:15343"/>
        <dbReference type="ChEBI" id="CHEBI:15377"/>
        <dbReference type="ChEBI" id="CHEBI:15378"/>
        <dbReference type="ChEBI" id="CHEBI:18036"/>
        <dbReference type="ChEBI" id="CHEBI:58462"/>
        <dbReference type="ChEBI" id="CHEBI:61032"/>
        <dbReference type="EC" id="4.1.2.50"/>
    </reaction>
</comment>
<dbReference type="SUPFAM" id="SSF55620">
    <property type="entry name" value="Tetrahydrobiopterin biosynthesis enzymes-like"/>
    <property type="match status" value="1"/>
</dbReference>
<comment type="pathway">
    <text evidence="1">Purine metabolism; 7-cyano-7-deazaguanine biosynthesis.</text>
</comment>